<evidence type="ECO:0000313" key="3">
    <source>
        <dbReference type="EMBL" id="KAJ3105669.1"/>
    </source>
</evidence>
<proteinExistence type="predicted"/>
<evidence type="ECO:0000256" key="2">
    <source>
        <dbReference type="SAM" id="Phobius"/>
    </source>
</evidence>
<organism evidence="3 4">
    <name type="scientific">Physocladia obscura</name>
    <dbReference type="NCBI Taxonomy" id="109957"/>
    <lineage>
        <taxon>Eukaryota</taxon>
        <taxon>Fungi</taxon>
        <taxon>Fungi incertae sedis</taxon>
        <taxon>Chytridiomycota</taxon>
        <taxon>Chytridiomycota incertae sedis</taxon>
        <taxon>Chytridiomycetes</taxon>
        <taxon>Chytridiales</taxon>
        <taxon>Chytriomycetaceae</taxon>
        <taxon>Physocladia</taxon>
    </lineage>
</organism>
<keyword evidence="4" id="KW-1185">Reference proteome</keyword>
<gene>
    <name evidence="3" type="ORF">HK100_003842</name>
</gene>
<dbReference type="Proteomes" id="UP001211907">
    <property type="component" value="Unassembled WGS sequence"/>
</dbReference>
<keyword evidence="2" id="KW-0812">Transmembrane</keyword>
<dbReference type="EMBL" id="JADGJH010001990">
    <property type="protein sequence ID" value="KAJ3105669.1"/>
    <property type="molecule type" value="Genomic_DNA"/>
</dbReference>
<dbReference type="AlphaFoldDB" id="A0AAD5SWH1"/>
<evidence type="ECO:0000256" key="1">
    <source>
        <dbReference type="SAM" id="MobiDB-lite"/>
    </source>
</evidence>
<evidence type="ECO:0000313" key="4">
    <source>
        <dbReference type="Proteomes" id="UP001211907"/>
    </source>
</evidence>
<keyword evidence="2" id="KW-1133">Transmembrane helix</keyword>
<feature type="transmembrane region" description="Helical" evidence="2">
    <location>
        <begin position="213"/>
        <end position="234"/>
    </location>
</feature>
<sequence length="393" mass="43253">MLGAKEYRSSRTSKQQKKKREADSRIGTGGGTETISAARQYRNIDLGNGNSETTPNISTIGRMAARESAGIDPDDNLDAFMHGINQRRQRREDEYIKANGPRIRYNSLGQVIDGGWTKDKVLRRWGDAYHHAGLFQVCGTADIQFNPQYSDSGGAGNLTIKANSSHPLTCVSVEAYISNFLALVQPNASNPQPSDRFYNDAQGALGHIETSRWLEGVGTFLDMVFGTCSLLLVLRPSADERVEARNAGITFAGIFVMPWLPVFDILISFSYWSELGVGYFAPLSYASSDSLSNYTLAGPVVSLFTAWFDFVVQILFLAWGLKRLLGANKKQLKHLFMKKLDDDGDSVDEAGRSNERVQMHVSTSEVGVGKGKNNNKKGHKQEKLFPGPKALGV</sequence>
<feature type="transmembrane region" description="Helical" evidence="2">
    <location>
        <begin position="300"/>
        <end position="321"/>
    </location>
</feature>
<protein>
    <submittedName>
        <fullName evidence="3">Uncharacterized protein</fullName>
    </submittedName>
</protein>
<feature type="region of interest" description="Disordered" evidence="1">
    <location>
        <begin position="362"/>
        <end position="393"/>
    </location>
</feature>
<keyword evidence="2" id="KW-0472">Membrane</keyword>
<comment type="caution">
    <text evidence="3">The sequence shown here is derived from an EMBL/GenBank/DDBJ whole genome shotgun (WGS) entry which is preliminary data.</text>
</comment>
<reference evidence="3" key="1">
    <citation type="submission" date="2020-05" db="EMBL/GenBank/DDBJ databases">
        <title>Phylogenomic resolution of chytrid fungi.</title>
        <authorList>
            <person name="Stajich J.E."/>
            <person name="Amses K."/>
            <person name="Simmons R."/>
            <person name="Seto K."/>
            <person name="Myers J."/>
            <person name="Bonds A."/>
            <person name="Quandt C.A."/>
            <person name="Barry K."/>
            <person name="Liu P."/>
            <person name="Grigoriev I."/>
            <person name="Longcore J.E."/>
            <person name="James T.Y."/>
        </authorList>
    </citation>
    <scope>NUCLEOTIDE SEQUENCE</scope>
    <source>
        <strain evidence="3">JEL0513</strain>
    </source>
</reference>
<feature type="region of interest" description="Disordered" evidence="1">
    <location>
        <begin position="1"/>
        <end position="33"/>
    </location>
</feature>
<feature type="transmembrane region" description="Helical" evidence="2">
    <location>
        <begin position="246"/>
        <end position="272"/>
    </location>
</feature>
<accession>A0AAD5SWH1</accession>
<name>A0AAD5SWH1_9FUNG</name>